<evidence type="ECO:0000313" key="10">
    <source>
        <dbReference type="Proteomes" id="UP000030745"/>
    </source>
</evidence>
<dbReference type="AlphaFoldDB" id="A0A067CWU3"/>
<dbReference type="PANTHER" id="PTHR42865:SF7">
    <property type="entry name" value="PROTON_GLUTAMATE-ASPARTATE SYMPORTER"/>
    <property type="match status" value="1"/>
</dbReference>
<feature type="transmembrane region" description="Helical" evidence="7">
    <location>
        <begin position="396"/>
        <end position="421"/>
    </location>
</feature>
<comment type="similarity">
    <text evidence="7">Belongs to the dicarboxylate/amino acid:cation symporter (DAACS) (TC 2.A.23) family.</text>
</comment>
<gene>
    <name evidence="9" type="ORF">SPRG_19565</name>
</gene>
<evidence type="ECO:0000256" key="4">
    <source>
        <dbReference type="ARBA" id="ARBA00022692"/>
    </source>
</evidence>
<dbReference type="InterPro" id="IPR036458">
    <property type="entry name" value="Na:dicarbo_symporter_sf"/>
</dbReference>
<sequence length="605" mass="64878">MATRGVVLFDGEAPRESNAPTLSSSGATATNLNQNPTAAGVRRPPPPVETFHVRGNLLSKQSDERFTPVISEYEGFVDDDAFETGDSMPEPHMKKPAIRPYVLSSLAIIVAAGIGVGLGLLLATLDLSSDAIAWVALPGDLFVRALRCVMVPAVFSAMAVAVAEIVVLKKASLLSWRTGCTFFLTSFLAVVQGMIVAGIYHSVVRNHKPPSGLLATTSLVFKFECPNGKYAIPTDANELACVALETSSPSTRFVASDVNHVLAVNTTLRSLSLTQEVISIINLLVPQNIFAALANGSLLSIITFALPLGFAIAKSHTGLPEHNAMLVVLRQTRNAMLIMLQVILKATPVAVAFLLMSAIVTYDNLTNTVVTNGGYLLAAAIVSYKIKEANAAAFGYVFLAFLAGVICHVLLVMPLLLFLWTRCNPYKYLRHLVPAYVFAFGCASSMATLPVAVTVVHQTRQVSRSLAQLILCLGTPTNMNAAGLYQPVMTVFMAHMSGIEDELHGPQWVVLFFVALIGSMGTAPVPNAGLVMLLTVWKTVFPSATQVPPAFAIVMAVDFLFDRIRTITNVNGNMVVARMLADRFNDDLHDSIDDTAAATDHPIRV</sequence>
<dbReference type="EMBL" id="KK583199">
    <property type="protein sequence ID" value="KDO31016.1"/>
    <property type="molecule type" value="Genomic_DNA"/>
</dbReference>
<feature type="transmembrane region" description="Helical" evidence="7">
    <location>
        <begin position="469"/>
        <end position="488"/>
    </location>
</feature>
<dbReference type="Pfam" id="PF00375">
    <property type="entry name" value="SDF"/>
    <property type="match status" value="2"/>
</dbReference>
<evidence type="ECO:0000256" key="6">
    <source>
        <dbReference type="ARBA" id="ARBA00023136"/>
    </source>
</evidence>
<proteinExistence type="inferred from homology"/>
<feature type="compositionally biased region" description="Polar residues" evidence="8">
    <location>
        <begin position="18"/>
        <end position="37"/>
    </location>
</feature>
<keyword evidence="6 7" id="KW-0472">Membrane</keyword>
<name>A0A067CWU3_SAPPC</name>
<evidence type="ECO:0000256" key="5">
    <source>
        <dbReference type="ARBA" id="ARBA00022989"/>
    </source>
</evidence>
<feature type="region of interest" description="Disordered" evidence="8">
    <location>
        <begin position="1"/>
        <end position="46"/>
    </location>
</feature>
<evidence type="ECO:0000256" key="3">
    <source>
        <dbReference type="ARBA" id="ARBA00022475"/>
    </source>
</evidence>
<feature type="transmembrane region" description="Helical" evidence="7">
    <location>
        <begin position="180"/>
        <end position="200"/>
    </location>
</feature>
<evidence type="ECO:0000256" key="7">
    <source>
        <dbReference type="RuleBase" id="RU361216"/>
    </source>
</evidence>
<feature type="transmembrane region" description="Helical" evidence="7">
    <location>
        <begin position="101"/>
        <end position="124"/>
    </location>
</feature>
<protein>
    <recommendedName>
        <fullName evidence="7">Amino acid transporter</fullName>
    </recommendedName>
</protein>
<evidence type="ECO:0000256" key="2">
    <source>
        <dbReference type="ARBA" id="ARBA00022448"/>
    </source>
</evidence>
<dbReference type="InterPro" id="IPR001991">
    <property type="entry name" value="Na-dicarboxylate_symporter"/>
</dbReference>
<dbReference type="GeneID" id="24140899"/>
<feature type="transmembrane region" description="Helical" evidence="7">
    <location>
        <begin position="508"/>
        <end position="534"/>
    </location>
</feature>
<keyword evidence="3" id="KW-1003">Cell membrane</keyword>
<evidence type="ECO:0000256" key="8">
    <source>
        <dbReference type="SAM" id="MobiDB-lite"/>
    </source>
</evidence>
<dbReference type="OrthoDB" id="5877963at2759"/>
<keyword evidence="2 7" id="KW-0813">Transport</keyword>
<dbReference type="VEuPathDB" id="FungiDB:SPRG_19565"/>
<evidence type="ECO:0000313" key="9">
    <source>
        <dbReference type="EMBL" id="KDO31016.1"/>
    </source>
</evidence>
<feature type="transmembrane region" description="Helical" evidence="7">
    <location>
        <begin position="144"/>
        <end position="168"/>
    </location>
</feature>
<keyword evidence="5 7" id="KW-1133">Transmembrane helix</keyword>
<feature type="transmembrane region" description="Helical" evidence="7">
    <location>
        <begin position="289"/>
        <end position="313"/>
    </location>
</feature>
<keyword evidence="10" id="KW-1185">Reference proteome</keyword>
<keyword evidence="7" id="KW-0769">Symport</keyword>
<feature type="transmembrane region" description="Helical" evidence="7">
    <location>
        <begin position="334"/>
        <end position="359"/>
    </location>
</feature>
<organism evidence="9 10">
    <name type="scientific">Saprolegnia parasitica (strain CBS 223.65)</name>
    <dbReference type="NCBI Taxonomy" id="695850"/>
    <lineage>
        <taxon>Eukaryota</taxon>
        <taxon>Sar</taxon>
        <taxon>Stramenopiles</taxon>
        <taxon>Oomycota</taxon>
        <taxon>Saprolegniomycetes</taxon>
        <taxon>Saprolegniales</taxon>
        <taxon>Saprolegniaceae</taxon>
        <taxon>Saprolegnia</taxon>
    </lineage>
</organism>
<reference evidence="9 10" key="1">
    <citation type="journal article" date="2013" name="PLoS Genet.">
        <title>Distinctive expansion of potential virulence genes in the genome of the oomycete fish pathogen Saprolegnia parasitica.</title>
        <authorList>
            <person name="Jiang R.H."/>
            <person name="de Bruijn I."/>
            <person name="Haas B.J."/>
            <person name="Belmonte R."/>
            <person name="Lobach L."/>
            <person name="Christie J."/>
            <person name="van den Ackerveken G."/>
            <person name="Bottin A."/>
            <person name="Bulone V."/>
            <person name="Diaz-Moreno S.M."/>
            <person name="Dumas B."/>
            <person name="Fan L."/>
            <person name="Gaulin E."/>
            <person name="Govers F."/>
            <person name="Grenville-Briggs L.J."/>
            <person name="Horner N.R."/>
            <person name="Levin J.Z."/>
            <person name="Mammella M."/>
            <person name="Meijer H.J."/>
            <person name="Morris P."/>
            <person name="Nusbaum C."/>
            <person name="Oome S."/>
            <person name="Phillips A.J."/>
            <person name="van Rooyen D."/>
            <person name="Rzeszutek E."/>
            <person name="Saraiva M."/>
            <person name="Secombes C.J."/>
            <person name="Seidl M.F."/>
            <person name="Snel B."/>
            <person name="Stassen J.H."/>
            <person name="Sykes S."/>
            <person name="Tripathy S."/>
            <person name="van den Berg H."/>
            <person name="Vega-Arreguin J.C."/>
            <person name="Wawra S."/>
            <person name="Young S.K."/>
            <person name="Zeng Q."/>
            <person name="Dieguez-Uribeondo J."/>
            <person name="Russ C."/>
            <person name="Tyler B.M."/>
            <person name="van West P."/>
        </authorList>
    </citation>
    <scope>NUCLEOTIDE SEQUENCE [LARGE SCALE GENOMIC DNA]</scope>
    <source>
        <strain evidence="9 10">CBS 223.65</strain>
    </source>
</reference>
<feature type="transmembrane region" description="Helical" evidence="7">
    <location>
        <begin position="433"/>
        <end position="457"/>
    </location>
</feature>
<dbReference type="GO" id="GO:0005886">
    <property type="term" value="C:plasma membrane"/>
    <property type="evidence" value="ECO:0007669"/>
    <property type="project" value="UniProtKB-SubCell"/>
</dbReference>
<dbReference type="KEGG" id="spar:SPRG_19565"/>
<comment type="subcellular location">
    <subcellularLocation>
        <location evidence="1">Cell membrane</location>
        <topology evidence="1">Multi-pass membrane protein</topology>
    </subcellularLocation>
    <subcellularLocation>
        <location evidence="7">Membrane</location>
        <topology evidence="7">Multi-pass membrane protein</topology>
    </subcellularLocation>
</comment>
<dbReference type="SUPFAM" id="SSF118215">
    <property type="entry name" value="Proton glutamate symport protein"/>
    <property type="match status" value="1"/>
</dbReference>
<dbReference type="Gene3D" id="1.10.3860.10">
    <property type="entry name" value="Sodium:dicarboxylate symporter"/>
    <property type="match status" value="1"/>
</dbReference>
<dbReference type="Proteomes" id="UP000030745">
    <property type="component" value="Unassembled WGS sequence"/>
</dbReference>
<dbReference type="PANTHER" id="PTHR42865">
    <property type="entry name" value="PROTON/GLUTAMATE-ASPARTATE SYMPORTER"/>
    <property type="match status" value="1"/>
</dbReference>
<feature type="transmembrane region" description="Helical" evidence="7">
    <location>
        <begin position="365"/>
        <end position="384"/>
    </location>
</feature>
<dbReference type="RefSeq" id="XP_012198300.1">
    <property type="nucleotide sequence ID" value="XM_012342910.1"/>
</dbReference>
<accession>A0A067CWU3</accession>
<evidence type="ECO:0000256" key="1">
    <source>
        <dbReference type="ARBA" id="ARBA00004651"/>
    </source>
</evidence>
<dbReference type="GO" id="GO:0015293">
    <property type="term" value="F:symporter activity"/>
    <property type="evidence" value="ECO:0007669"/>
    <property type="project" value="UniProtKB-UniRule"/>
</dbReference>
<keyword evidence="4 7" id="KW-0812">Transmembrane</keyword>
<dbReference type="PRINTS" id="PR00173">
    <property type="entry name" value="EDTRNSPORT"/>
</dbReference>